<proteinExistence type="predicted"/>
<dbReference type="InParanoid" id="A0A1Z5RK50"/>
<accession>A0A1Z5RK50</accession>
<name>A0A1Z5RK50_SORBI</name>
<dbReference type="Gramene" id="OQU84104">
    <property type="protein sequence ID" value="OQU84104"/>
    <property type="gene ID" value="SORBI_3005G229232"/>
</dbReference>
<gene>
    <name evidence="1" type="ORF">SORBI_3005G229232</name>
</gene>
<sequence>MEKDRHDDTARLMIRAFAMGGKKGVKRNKQNLTTGRKYCAHRQQLLPGSSLTFGSHLASGLILRARCITSSVCSLGPRSDHQIMRTP</sequence>
<organism evidence="1 2">
    <name type="scientific">Sorghum bicolor</name>
    <name type="common">Sorghum</name>
    <name type="synonym">Sorghum vulgare</name>
    <dbReference type="NCBI Taxonomy" id="4558"/>
    <lineage>
        <taxon>Eukaryota</taxon>
        <taxon>Viridiplantae</taxon>
        <taxon>Streptophyta</taxon>
        <taxon>Embryophyta</taxon>
        <taxon>Tracheophyta</taxon>
        <taxon>Spermatophyta</taxon>
        <taxon>Magnoliopsida</taxon>
        <taxon>Liliopsida</taxon>
        <taxon>Poales</taxon>
        <taxon>Poaceae</taxon>
        <taxon>PACMAD clade</taxon>
        <taxon>Panicoideae</taxon>
        <taxon>Andropogonodae</taxon>
        <taxon>Andropogoneae</taxon>
        <taxon>Sorghinae</taxon>
        <taxon>Sorghum</taxon>
    </lineage>
</organism>
<evidence type="ECO:0000313" key="2">
    <source>
        <dbReference type="Proteomes" id="UP000000768"/>
    </source>
</evidence>
<dbReference type="Proteomes" id="UP000000768">
    <property type="component" value="Chromosome 5"/>
</dbReference>
<reference evidence="1 2" key="1">
    <citation type="journal article" date="2009" name="Nature">
        <title>The Sorghum bicolor genome and the diversification of grasses.</title>
        <authorList>
            <person name="Paterson A.H."/>
            <person name="Bowers J.E."/>
            <person name="Bruggmann R."/>
            <person name="Dubchak I."/>
            <person name="Grimwood J."/>
            <person name="Gundlach H."/>
            <person name="Haberer G."/>
            <person name="Hellsten U."/>
            <person name="Mitros T."/>
            <person name="Poliakov A."/>
            <person name="Schmutz J."/>
            <person name="Spannagl M."/>
            <person name="Tang H."/>
            <person name="Wang X."/>
            <person name="Wicker T."/>
            <person name="Bharti A.K."/>
            <person name="Chapman J."/>
            <person name="Feltus F.A."/>
            <person name="Gowik U."/>
            <person name="Grigoriev I.V."/>
            <person name="Lyons E."/>
            <person name="Maher C.A."/>
            <person name="Martis M."/>
            <person name="Narechania A."/>
            <person name="Otillar R.P."/>
            <person name="Penning B.W."/>
            <person name="Salamov A.A."/>
            <person name="Wang Y."/>
            <person name="Zhang L."/>
            <person name="Carpita N.C."/>
            <person name="Freeling M."/>
            <person name="Gingle A.R."/>
            <person name="Hash C.T."/>
            <person name="Keller B."/>
            <person name="Klein P."/>
            <person name="Kresovich S."/>
            <person name="McCann M.C."/>
            <person name="Ming R."/>
            <person name="Peterson D.G."/>
            <person name="Mehboob-ur-Rahman"/>
            <person name="Ware D."/>
            <person name="Westhoff P."/>
            <person name="Mayer K.F."/>
            <person name="Messing J."/>
            <person name="Rokhsar D.S."/>
        </authorList>
    </citation>
    <scope>NUCLEOTIDE SEQUENCE [LARGE SCALE GENOMIC DNA]</scope>
    <source>
        <strain evidence="2">cv. BTx623</strain>
    </source>
</reference>
<dbReference type="AlphaFoldDB" id="A0A1Z5RK50"/>
<reference evidence="2" key="2">
    <citation type="journal article" date="2018" name="Plant J.">
        <title>The Sorghum bicolor reference genome: improved assembly, gene annotations, a transcriptome atlas, and signatures of genome organization.</title>
        <authorList>
            <person name="McCormick R.F."/>
            <person name="Truong S.K."/>
            <person name="Sreedasyam A."/>
            <person name="Jenkins J."/>
            <person name="Shu S."/>
            <person name="Sims D."/>
            <person name="Kennedy M."/>
            <person name="Amirebrahimi M."/>
            <person name="Weers B.D."/>
            <person name="McKinley B."/>
            <person name="Mattison A."/>
            <person name="Morishige D.T."/>
            <person name="Grimwood J."/>
            <person name="Schmutz J."/>
            <person name="Mullet J.E."/>
        </authorList>
    </citation>
    <scope>NUCLEOTIDE SEQUENCE [LARGE SCALE GENOMIC DNA]</scope>
    <source>
        <strain evidence="2">cv. BTx623</strain>
    </source>
</reference>
<keyword evidence="2" id="KW-1185">Reference proteome</keyword>
<protein>
    <submittedName>
        <fullName evidence="1">Uncharacterized protein</fullName>
    </submittedName>
</protein>
<dbReference type="EMBL" id="CM000764">
    <property type="protein sequence ID" value="OQU84104.1"/>
    <property type="molecule type" value="Genomic_DNA"/>
</dbReference>
<evidence type="ECO:0000313" key="1">
    <source>
        <dbReference type="EMBL" id="OQU84104.1"/>
    </source>
</evidence>